<keyword evidence="1" id="KW-0472">Membrane</keyword>
<gene>
    <name evidence="2" type="ORF">TIFTF001_014349</name>
</gene>
<keyword evidence="1" id="KW-0812">Transmembrane</keyword>
<reference evidence="2" key="1">
    <citation type="submission" date="2023-07" db="EMBL/GenBank/DDBJ databases">
        <title>draft genome sequence of fig (Ficus carica).</title>
        <authorList>
            <person name="Takahashi T."/>
            <person name="Nishimura K."/>
        </authorList>
    </citation>
    <scope>NUCLEOTIDE SEQUENCE</scope>
</reference>
<dbReference type="InterPro" id="IPR004158">
    <property type="entry name" value="DUF247_pln"/>
</dbReference>
<dbReference type="Pfam" id="PF03140">
    <property type="entry name" value="DUF247"/>
    <property type="match status" value="1"/>
</dbReference>
<dbReference type="PANTHER" id="PTHR31170:SF17">
    <property type="match status" value="1"/>
</dbReference>
<sequence>MENDGHDVPNDLENQYIPLATSIQSKLDRLCALSSQCCIYRVPDGLRDANPKAHTPKVVSVGPLHHGNESLRAMEEQKQRYLQAYLHRTNKNLLFYIKIIKEKETKLRRCYAEPISFTSDELVEIVLVDAVFIIEVMLRSFEGFEGVDHIFGNPWLFNDVWYDLLLLENQLPFFILDDLFDPEIFAHSSSNGKSLSIVELFYKFLITGTGIEGTNGNLDRIRSSKIEHFVDLLRQAYIPLKPKDTKFRFIPPPSITELHQAGVKFQVGSSKNLFDIVFSKGILEIPKLTLFSNVTEMIFRNLLAFEQCYCKNEYLNEYIVIMCCLVKTAKDMDLLVKYGIVENNLGDNSKGATLINELGDRAIINGYDFYFADVCKELDAYYKVPWNTWKANLKQNHFNTPWAIVSLIAAGFLLILTFIQAVCSIISVT</sequence>
<proteinExistence type="predicted"/>
<keyword evidence="1" id="KW-1133">Transmembrane helix</keyword>
<organism evidence="2 3">
    <name type="scientific">Ficus carica</name>
    <name type="common">Common fig</name>
    <dbReference type="NCBI Taxonomy" id="3494"/>
    <lineage>
        <taxon>Eukaryota</taxon>
        <taxon>Viridiplantae</taxon>
        <taxon>Streptophyta</taxon>
        <taxon>Embryophyta</taxon>
        <taxon>Tracheophyta</taxon>
        <taxon>Spermatophyta</taxon>
        <taxon>Magnoliopsida</taxon>
        <taxon>eudicotyledons</taxon>
        <taxon>Gunneridae</taxon>
        <taxon>Pentapetalae</taxon>
        <taxon>rosids</taxon>
        <taxon>fabids</taxon>
        <taxon>Rosales</taxon>
        <taxon>Moraceae</taxon>
        <taxon>Ficeae</taxon>
        <taxon>Ficus</taxon>
    </lineage>
</organism>
<dbReference type="EMBL" id="BTGU01000020">
    <property type="protein sequence ID" value="GMN45167.1"/>
    <property type="molecule type" value="Genomic_DNA"/>
</dbReference>
<comment type="caution">
    <text evidence="2">The sequence shown here is derived from an EMBL/GenBank/DDBJ whole genome shotgun (WGS) entry which is preliminary data.</text>
</comment>
<evidence type="ECO:0000256" key="1">
    <source>
        <dbReference type="SAM" id="Phobius"/>
    </source>
</evidence>
<feature type="transmembrane region" description="Helical" evidence="1">
    <location>
        <begin position="402"/>
        <end position="428"/>
    </location>
</feature>
<dbReference type="PANTHER" id="PTHR31170">
    <property type="entry name" value="BNAC04G53230D PROTEIN"/>
    <property type="match status" value="1"/>
</dbReference>
<evidence type="ECO:0000313" key="2">
    <source>
        <dbReference type="EMBL" id="GMN45167.1"/>
    </source>
</evidence>
<accession>A0AA88A2L5</accession>
<dbReference type="AlphaFoldDB" id="A0AA88A2L5"/>
<dbReference type="Proteomes" id="UP001187192">
    <property type="component" value="Unassembled WGS sequence"/>
</dbReference>
<protein>
    <submittedName>
        <fullName evidence="2">Uncharacterized protein</fullName>
    </submittedName>
</protein>
<evidence type="ECO:0000313" key="3">
    <source>
        <dbReference type="Proteomes" id="UP001187192"/>
    </source>
</evidence>
<name>A0AA88A2L5_FICCA</name>
<keyword evidence="3" id="KW-1185">Reference proteome</keyword>